<evidence type="ECO:0000313" key="1">
    <source>
        <dbReference type="EMBL" id="TGO56099.1"/>
    </source>
</evidence>
<comment type="caution">
    <text evidence="1">The sequence shown here is derived from an EMBL/GenBank/DDBJ whole genome shotgun (WGS) entry which is preliminary data.</text>
</comment>
<keyword evidence="2" id="KW-1185">Reference proteome</keyword>
<protein>
    <submittedName>
        <fullName evidence="1">Uncharacterized protein</fullName>
    </submittedName>
</protein>
<reference evidence="1 2" key="1">
    <citation type="submission" date="2017-12" db="EMBL/GenBank/DDBJ databases">
        <title>Comparative genomics of Botrytis spp.</title>
        <authorList>
            <person name="Valero-Jimenez C.A."/>
            <person name="Tapia P."/>
            <person name="Veloso J."/>
            <person name="Silva-Moreno E."/>
            <person name="Staats M."/>
            <person name="Valdes J.H."/>
            <person name="Van Kan J.A.L."/>
        </authorList>
    </citation>
    <scope>NUCLEOTIDE SEQUENCE [LARGE SCALE GENOMIC DNA]</scope>
    <source>
        <strain evidence="1 2">MUCL11595</strain>
    </source>
</reference>
<dbReference type="EMBL" id="PQXN01000082">
    <property type="protein sequence ID" value="TGO56099.1"/>
    <property type="molecule type" value="Genomic_DNA"/>
</dbReference>
<sequence>MVLTPRHFIQRLKRDHANKETKTYERRKYLISNKARKETKIPESYWYQALADFFLGNMRRFSQVSRERRINRNSKEFVKKPAIYTVLHLSKYCLSIHTQITWSLRSQKKKKKKGINPDGKIDSTIRYFKMPNLDEDN</sequence>
<accession>A0A4Z1I362</accession>
<proteinExistence type="predicted"/>
<evidence type="ECO:0000313" key="2">
    <source>
        <dbReference type="Proteomes" id="UP000297527"/>
    </source>
</evidence>
<dbReference type="Proteomes" id="UP000297527">
    <property type="component" value="Unassembled WGS sequence"/>
</dbReference>
<dbReference type="AlphaFoldDB" id="A0A4Z1I362"/>
<gene>
    <name evidence="1" type="ORF">BCON_0082g00120</name>
</gene>
<name>A0A4Z1I362_9HELO</name>
<organism evidence="1 2">
    <name type="scientific">Botryotinia convoluta</name>
    <dbReference type="NCBI Taxonomy" id="54673"/>
    <lineage>
        <taxon>Eukaryota</taxon>
        <taxon>Fungi</taxon>
        <taxon>Dikarya</taxon>
        <taxon>Ascomycota</taxon>
        <taxon>Pezizomycotina</taxon>
        <taxon>Leotiomycetes</taxon>
        <taxon>Helotiales</taxon>
        <taxon>Sclerotiniaceae</taxon>
        <taxon>Botryotinia</taxon>
    </lineage>
</organism>